<dbReference type="eggNOG" id="arCOG03730">
    <property type="taxonomic scope" value="Archaea"/>
</dbReference>
<dbReference type="AlphaFoldDB" id="Q5V2N3"/>
<feature type="compositionally biased region" description="Basic and acidic residues" evidence="1">
    <location>
        <begin position="253"/>
        <end position="262"/>
    </location>
</feature>
<feature type="region of interest" description="Disordered" evidence="1">
    <location>
        <begin position="203"/>
        <end position="594"/>
    </location>
</feature>
<protein>
    <recommendedName>
        <fullName evidence="2">DUF7527 domain-containing protein</fullName>
    </recommendedName>
</protein>
<dbReference type="HOGENOM" id="CLU_021291_0_0_2"/>
<organism evidence="3 4">
    <name type="scientific">Haloarcula marismortui (strain ATCC 43049 / DSM 3752 / JCM 8966 / VKM B-1809)</name>
    <name type="common">Halobacterium marismortui</name>
    <dbReference type="NCBI Taxonomy" id="272569"/>
    <lineage>
        <taxon>Archaea</taxon>
        <taxon>Methanobacteriati</taxon>
        <taxon>Methanobacteriota</taxon>
        <taxon>Stenosarchaea group</taxon>
        <taxon>Halobacteria</taxon>
        <taxon>Halobacteriales</taxon>
        <taxon>Haloarculaceae</taxon>
        <taxon>Haloarcula</taxon>
    </lineage>
</organism>
<dbReference type="Proteomes" id="UP000001169">
    <property type="component" value="Chromosome I"/>
</dbReference>
<feature type="compositionally biased region" description="Basic and acidic residues" evidence="1">
    <location>
        <begin position="585"/>
        <end position="594"/>
    </location>
</feature>
<evidence type="ECO:0000313" key="4">
    <source>
        <dbReference type="Proteomes" id="UP000001169"/>
    </source>
</evidence>
<dbReference type="STRING" id="272569.rrnAC1281"/>
<dbReference type="PaxDb" id="272569-rrnAC1281"/>
<feature type="compositionally biased region" description="Acidic residues" evidence="1">
    <location>
        <begin position="222"/>
        <end position="234"/>
    </location>
</feature>
<evidence type="ECO:0000256" key="1">
    <source>
        <dbReference type="SAM" id="MobiDB-lite"/>
    </source>
</evidence>
<dbReference type="EMBL" id="AY596297">
    <property type="protein sequence ID" value="AAV46219.1"/>
    <property type="molecule type" value="Genomic_DNA"/>
</dbReference>
<dbReference type="EnsemblBacteria" id="AAV46219">
    <property type="protein sequence ID" value="AAV46219"/>
    <property type="gene ID" value="rrnAC1281"/>
</dbReference>
<feature type="compositionally biased region" description="Low complexity" evidence="1">
    <location>
        <begin position="467"/>
        <end position="480"/>
    </location>
</feature>
<evidence type="ECO:0000313" key="3">
    <source>
        <dbReference type="EMBL" id="AAV46219.1"/>
    </source>
</evidence>
<keyword evidence="4" id="KW-1185">Reference proteome</keyword>
<feature type="compositionally biased region" description="Polar residues" evidence="1">
    <location>
        <begin position="413"/>
        <end position="433"/>
    </location>
</feature>
<dbReference type="InterPro" id="IPR055949">
    <property type="entry name" value="DUF7527"/>
</dbReference>
<dbReference type="Pfam" id="PF24371">
    <property type="entry name" value="DUF7527"/>
    <property type="match status" value="1"/>
</dbReference>
<feature type="compositionally biased region" description="Polar residues" evidence="1">
    <location>
        <begin position="527"/>
        <end position="541"/>
    </location>
</feature>
<dbReference type="Gene3D" id="1.10.287.1490">
    <property type="match status" value="1"/>
</dbReference>
<name>Q5V2N3_HALMA</name>
<proteinExistence type="predicted"/>
<feature type="compositionally biased region" description="Low complexity" evidence="1">
    <location>
        <begin position="235"/>
        <end position="244"/>
    </location>
</feature>
<gene>
    <name evidence="3" type="ordered locus">rrnAC1281</name>
</gene>
<reference evidence="3 4" key="1">
    <citation type="journal article" date="2004" name="Genome Res.">
        <title>Genome sequence of Haloarcula marismortui: a halophilic archaeon from the Dead Sea.</title>
        <authorList>
            <person name="Baliga N.S."/>
            <person name="Bonneau R."/>
            <person name="Facciotti M.T."/>
            <person name="Pan M."/>
            <person name="Glusman G."/>
            <person name="Deutsch E.W."/>
            <person name="Shannon P."/>
            <person name="Chiu Y."/>
            <person name="Weng R.S."/>
            <person name="Gan R.R."/>
            <person name="Hung P."/>
            <person name="Date S.V."/>
            <person name="Marcotte E."/>
            <person name="Hood L."/>
            <person name="Ng W.V."/>
        </authorList>
    </citation>
    <scope>NUCLEOTIDE SEQUENCE [LARGE SCALE GENOMIC DNA]</scope>
    <source>
        <strain evidence="4">ATCC 43049 / DSM 3752 / JCM 8966 / VKM B-1809</strain>
    </source>
</reference>
<dbReference type="PATRIC" id="fig|272569.17.peg.1985"/>
<feature type="compositionally biased region" description="Basic and acidic residues" evidence="1">
    <location>
        <begin position="357"/>
        <end position="378"/>
    </location>
</feature>
<feature type="compositionally biased region" description="Basic and acidic residues" evidence="1">
    <location>
        <begin position="327"/>
        <end position="347"/>
    </location>
</feature>
<sequence>MSIGPRPWAQTICSPSGLVGVMSTRTVERVDGWESVPFDGGFAGLQDLAGQEFSGAVITGPTRLFMLNGTVVGVLDGTIEDFEDASGTAKRSPHEALPLLAVMQERADEVKAQYYTEDTALAEVDQTLSSGNFTGFIELSENVLSGDYYTVYHQGRSMSVAWVGNSDNLLTDDEAFETANDEVGIYEVMPVDIEPIEILKPPEDETDEQSADPAAAGVDPLDAGDETAATDEPADAGVADAAATGEEEPDGAPQRDDARSDESVETPPEATRDSGTDRADDAGQTRTAAESTPDRGPASSGPPGSKAAGANPGRSRRSSESDEQPNVDEKPNADSRPDSRVTDRATADTDTATQTEPTERETGVRETTGETEPKRRGAEPSQTREAQQASTRSSPAQTDQTASTDRHPEPTDSKPNQSTEPQPSKAQPGTDSPTPTPEAGSGGASTDLETRSVPSLDPNKSGGAQESTPSSVSSTQTPPTGGQEVSTPRRDQPAQDDPTSSTEPSVQGPAPAQEGRGTPTKEPQPVDTPQSQPSTGDQRQSPADEEPTPREGERVAELESELEQRAETVSELESELTDLEATNQELRDERDRLESELADARAKIDQLEEQLDEQNDDAAGGTRLSAGEAINGTNLFVRYDSKGKATLEEAKDGEASREEVEANLRLEYHTQFEAEGAAVNGTPFEEFLEDSIQYRFVNWLIRNLLYEIRDTGHAGAMKDLYEGLPAIDRAELNGNVTVTYTEDGQENRSQERFDVVVRDRMGNPLVVANINNSREPASEGQMSDLIRNAERVGNASGSLASAFLVTSSFFEPGALETAEEATSSGLFNRDKRKSFVNLSRKEGFHLCLLEARNQEFHLAVPEL</sequence>
<evidence type="ECO:0000259" key="2">
    <source>
        <dbReference type="Pfam" id="PF24371"/>
    </source>
</evidence>
<feature type="compositionally biased region" description="Basic and acidic residues" evidence="1">
    <location>
        <begin position="547"/>
        <end position="568"/>
    </location>
</feature>
<dbReference type="KEGG" id="hma:rrnAC1281"/>
<accession>Q5V2N3</accession>
<feature type="compositionally biased region" description="Polar residues" evidence="1">
    <location>
        <begin position="380"/>
        <end position="403"/>
    </location>
</feature>
<feature type="compositionally biased region" description="Basic and acidic residues" evidence="1">
    <location>
        <begin position="270"/>
        <end position="283"/>
    </location>
</feature>
<feature type="domain" description="DUF7527" evidence="2">
    <location>
        <begin position="624"/>
        <end position="863"/>
    </location>
</feature>